<dbReference type="AlphaFoldDB" id="A0A6C0BHR3"/>
<dbReference type="Pfam" id="PF00852">
    <property type="entry name" value="Glyco_transf_10"/>
    <property type="match status" value="1"/>
</dbReference>
<feature type="domain" description="Fucosyltransferase C-terminal" evidence="1">
    <location>
        <begin position="170"/>
        <end position="245"/>
    </location>
</feature>
<dbReference type="InterPro" id="IPR038577">
    <property type="entry name" value="GT10-like_C_sf"/>
</dbReference>
<organism evidence="2">
    <name type="scientific">viral metagenome</name>
    <dbReference type="NCBI Taxonomy" id="1070528"/>
    <lineage>
        <taxon>unclassified sequences</taxon>
        <taxon>metagenomes</taxon>
        <taxon>organismal metagenomes</taxon>
    </lineage>
</organism>
<name>A0A6C0BHR3_9ZZZZ</name>
<sequence length="279" mass="33013">MAELHPDTVVFGNGWYTSRQKINNIPEPCWITIDTYDTFSDHLPTIFVQVEPQTIMPFEKYLIENYHKYHTIYTFNPNILEKCPNAKKYLFGTSWLTPPPEQVDISKKQFKISSLSGSKRIRESRGHILRQVLYHHQHLFHEFPMTWYRSKLQIPHLIDYGNNPLLSSKNELFDEFQFALVIENSKETNYFTEKIMDCLLTKTIPLYWGCPNIAEYFDTTGWIILETESVEELLEKCRTLTSDYYHNYTDIINKNCEKAKTYINFTDNLNNAVSTRNHV</sequence>
<dbReference type="InterPro" id="IPR055270">
    <property type="entry name" value="Glyco_tran_10_C"/>
</dbReference>
<protein>
    <recommendedName>
        <fullName evidence="1">Fucosyltransferase C-terminal domain-containing protein</fullName>
    </recommendedName>
</protein>
<accession>A0A6C0BHR3</accession>
<evidence type="ECO:0000313" key="2">
    <source>
        <dbReference type="EMBL" id="QHS91271.1"/>
    </source>
</evidence>
<dbReference type="Gene3D" id="3.40.50.11660">
    <property type="entry name" value="Glycosyl transferase family 10, C-terminal domain"/>
    <property type="match status" value="1"/>
</dbReference>
<reference evidence="2" key="1">
    <citation type="journal article" date="2020" name="Nature">
        <title>Giant virus diversity and host interactions through global metagenomics.</title>
        <authorList>
            <person name="Schulz F."/>
            <person name="Roux S."/>
            <person name="Paez-Espino D."/>
            <person name="Jungbluth S."/>
            <person name="Walsh D.A."/>
            <person name="Denef V.J."/>
            <person name="McMahon K.D."/>
            <person name="Konstantinidis K.T."/>
            <person name="Eloe-Fadrosh E.A."/>
            <person name="Kyrpides N.C."/>
            <person name="Woyke T."/>
        </authorList>
    </citation>
    <scope>NUCLEOTIDE SEQUENCE</scope>
    <source>
        <strain evidence="2">GVMAG-M-3300013004-44</strain>
    </source>
</reference>
<dbReference type="SUPFAM" id="SSF53756">
    <property type="entry name" value="UDP-Glycosyltransferase/glycogen phosphorylase"/>
    <property type="match status" value="1"/>
</dbReference>
<evidence type="ECO:0000259" key="1">
    <source>
        <dbReference type="Pfam" id="PF00852"/>
    </source>
</evidence>
<proteinExistence type="predicted"/>
<dbReference type="EMBL" id="MN739157">
    <property type="protein sequence ID" value="QHS91271.1"/>
    <property type="molecule type" value="Genomic_DNA"/>
</dbReference>